<evidence type="ECO:0000313" key="1">
    <source>
        <dbReference type="EMBL" id="MBB5058350.1"/>
    </source>
</evidence>
<name>A0A7W7ZEB9_9BACT</name>
<dbReference type="Proteomes" id="UP000540989">
    <property type="component" value="Unassembled WGS sequence"/>
</dbReference>
<accession>A0A7W7ZEB9</accession>
<protein>
    <submittedName>
        <fullName evidence="1">Uncharacterized protein</fullName>
    </submittedName>
</protein>
<evidence type="ECO:0000313" key="2">
    <source>
        <dbReference type="Proteomes" id="UP000540989"/>
    </source>
</evidence>
<gene>
    <name evidence="1" type="ORF">HDF16_003064</name>
</gene>
<sequence length="79" mass="8873">MNTAMEMHDSVVLKYERFPDGTGFILFRAVVFRSDGRPAIDTGVSGWQGVRMAFTEMVLEARFQTTNRTPLTVICQSIA</sequence>
<reference evidence="1 2" key="1">
    <citation type="submission" date="2020-08" db="EMBL/GenBank/DDBJ databases">
        <title>Genomic Encyclopedia of Type Strains, Phase IV (KMG-V): Genome sequencing to study the core and pangenomes of soil and plant-associated prokaryotes.</title>
        <authorList>
            <person name="Whitman W."/>
        </authorList>
    </citation>
    <scope>NUCLEOTIDE SEQUENCE [LARGE SCALE GENOMIC DNA]</scope>
    <source>
        <strain evidence="1 2">M8UP14</strain>
    </source>
</reference>
<comment type="caution">
    <text evidence="1">The sequence shown here is derived from an EMBL/GenBank/DDBJ whole genome shotgun (WGS) entry which is preliminary data.</text>
</comment>
<dbReference type="AlphaFoldDB" id="A0A7W7ZEB9"/>
<dbReference type="EMBL" id="JACHIP010000004">
    <property type="protein sequence ID" value="MBB5058350.1"/>
    <property type="molecule type" value="Genomic_DNA"/>
</dbReference>
<keyword evidence="2" id="KW-1185">Reference proteome</keyword>
<organism evidence="1 2">
    <name type="scientific">Granulicella aggregans</name>
    <dbReference type="NCBI Taxonomy" id="474949"/>
    <lineage>
        <taxon>Bacteria</taxon>
        <taxon>Pseudomonadati</taxon>
        <taxon>Acidobacteriota</taxon>
        <taxon>Terriglobia</taxon>
        <taxon>Terriglobales</taxon>
        <taxon>Acidobacteriaceae</taxon>
        <taxon>Granulicella</taxon>
    </lineage>
</organism>
<proteinExistence type="predicted"/>
<dbReference type="RefSeq" id="WP_184217947.1">
    <property type="nucleotide sequence ID" value="NZ_JACHIP010000004.1"/>
</dbReference>